<dbReference type="InterPro" id="IPR051531">
    <property type="entry name" value="N-acetyltransferase"/>
</dbReference>
<dbReference type="Pfam" id="PF13302">
    <property type="entry name" value="Acetyltransf_3"/>
    <property type="match status" value="1"/>
</dbReference>
<proteinExistence type="predicted"/>
<dbReference type="PANTHER" id="PTHR43792">
    <property type="entry name" value="GNAT FAMILY, PUTATIVE (AFU_ORTHOLOGUE AFUA_3G00765)-RELATED-RELATED"/>
    <property type="match status" value="1"/>
</dbReference>
<dbReference type="PROSITE" id="PS51186">
    <property type="entry name" value="GNAT"/>
    <property type="match status" value="1"/>
</dbReference>
<evidence type="ECO:0000313" key="2">
    <source>
        <dbReference type="EMBL" id="MDR6291611.1"/>
    </source>
</evidence>
<dbReference type="Gene3D" id="3.40.630.30">
    <property type="match status" value="1"/>
</dbReference>
<dbReference type="PANTHER" id="PTHR43792:SF1">
    <property type="entry name" value="N-ACETYLTRANSFERASE DOMAIN-CONTAINING PROTEIN"/>
    <property type="match status" value="1"/>
</dbReference>
<keyword evidence="3" id="KW-1185">Reference proteome</keyword>
<gene>
    <name evidence="2" type="ORF">E9232_004145</name>
</gene>
<dbReference type="SUPFAM" id="SSF55729">
    <property type="entry name" value="Acyl-CoA N-acyltransferases (Nat)"/>
    <property type="match status" value="1"/>
</dbReference>
<accession>A0ABU1JSL3</accession>
<dbReference type="Proteomes" id="UP001262410">
    <property type="component" value="Unassembled WGS sequence"/>
</dbReference>
<dbReference type="InterPro" id="IPR000182">
    <property type="entry name" value="GNAT_dom"/>
</dbReference>
<protein>
    <submittedName>
        <fullName evidence="2">RimJ/RimL family protein N-acetyltransferase</fullName>
    </submittedName>
</protein>
<reference evidence="2 3" key="1">
    <citation type="submission" date="2023-07" db="EMBL/GenBank/DDBJ databases">
        <title>Sorghum-associated microbial communities from plants grown in Nebraska, USA.</title>
        <authorList>
            <person name="Schachtman D."/>
        </authorList>
    </citation>
    <scope>NUCLEOTIDE SEQUENCE [LARGE SCALE GENOMIC DNA]</scope>
    <source>
        <strain evidence="2 3">584</strain>
    </source>
</reference>
<organism evidence="2 3">
    <name type="scientific">Inquilinus ginsengisoli</name>
    <dbReference type="NCBI Taxonomy" id="363840"/>
    <lineage>
        <taxon>Bacteria</taxon>
        <taxon>Pseudomonadati</taxon>
        <taxon>Pseudomonadota</taxon>
        <taxon>Alphaproteobacteria</taxon>
        <taxon>Rhodospirillales</taxon>
        <taxon>Rhodospirillaceae</taxon>
        <taxon>Inquilinus</taxon>
    </lineage>
</organism>
<dbReference type="InterPro" id="IPR016181">
    <property type="entry name" value="Acyl_CoA_acyltransferase"/>
</dbReference>
<evidence type="ECO:0000313" key="3">
    <source>
        <dbReference type="Proteomes" id="UP001262410"/>
    </source>
</evidence>
<sequence>MFPERLETARLMLRPIAPGDAAAIFDGYAQDPEVTRFLTWRPHVAITETEAHIARCQVEAQSKTYVLVGKRDGKIIGSFALRHPAPHRLGYGYVLARPFWGMGLMTEVLSHATQWALDQRDIWRIGDVCDCENIGSARVMEKVGLEREGLLRRWIMHPNVSSEPRDCFAYARSR</sequence>
<comment type="caution">
    <text evidence="2">The sequence shown here is derived from an EMBL/GenBank/DDBJ whole genome shotgun (WGS) entry which is preliminary data.</text>
</comment>
<feature type="domain" description="N-acetyltransferase" evidence="1">
    <location>
        <begin position="11"/>
        <end position="166"/>
    </location>
</feature>
<evidence type="ECO:0000259" key="1">
    <source>
        <dbReference type="PROSITE" id="PS51186"/>
    </source>
</evidence>
<name>A0ABU1JSL3_9PROT</name>
<dbReference type="EMBL" id="JAVDPW010000007">
    <property type="protein sequence ID" value="MDR6291611.1"/>
    <property type="molecule type" value="Genomic_DNA"/>
</dbReference>
<dbReference type="RefSeq" id="WP_309796977.1">
    <property type="nucleotide sequence ID" value="NZ_JAVDPW010000007.1"/>
</dbReference>